<organism evidence="2 3">
    <name type="scientific">Suillus luteus UH-Slu-Lm8-n1</name>
    <dbReference type="NCBI Taxonomy" id="930992"/>
    <lineage>
        <taxon>Eukaryota</taxon>
        <taxon>Fungi</taxon>
        <taxon>Dikarya</taxon>
        <taxon>Basidiomycota</taxon>
        <taxon>Agaricomycotina</taxon>
        <taxon>Agaricomycetes</taxon>
        <taxon>Agaricomycetidae</taxon>
        <taxon>Boletales</taxon>
        <taxon>Suillineae</taxon>
        <taxon>Suillaceae</taxon>
        <taxon>Suillus</taxon>
    </lineage>
</organism>
<feature type="compositionally biased region" description="Low complexity" evidence="1">
    <location>
        <begin position="159"/>
        <end position="171"/>
    </location>
</feature>
<dbReference type="HOGENOM" id="CLU_630150_0_0_1"/>
<protein>
    <submittedName>
        <fullName evidence="2">Uncharacterized protein</fullName>
    </submittedName>
</protein>
<sequence length="450" mass="49786">MASDPRVSKPRLPKAYTDEQLIFLRSHISGFETRTRGHVRGDAKKFALDRANEFLVRFGMPEDLQGIDEAEPRFREQIYNWYKNTVGRARRKLEGRTRSKKPAEKGLDLTDQHHSPDPQISIIVSGSPAHNSLTWSPNLETPTTVSYAAQNDIAAQTASSSSQQRQQSQQHVPPPPPTGHIQFSFQTNVSVPSAATLALNASPNALRDAFFTRGIDVTTLSSLIQSYVLSHPSPTPLNPIIDALFAAVTSSLNAPTASRTASNHDTIITILRRFTEACGYFPATLVHAGVSGPVAGPRALQMAIRKSTVWYPVLAPASGTTMSDEMERIAADRQKRKDYIQWAQIHGAALELGLLSFRGDYAGTAESLSELMARDAVWEADEVEWVAGIFILQSLIRTGSLARKHEYEQLLSTYEGRWKEIKDEARQALVTEVLLSAQQDLARMDEGRVQ</sequence>
<dbReference type="Proteomes" id="UP000054485">
    <property type="component" value="Unassembled WGS sequence"/>
</dbReference>
<feature type="region of interest" description="Disordered" evidence="1">
    <location>
        <begin position="92"/>
        <end position="125"/>
    </location>
</feature>
<feature type="region of interest" description="Disordered" evidence="1">
    <location>
        <begin position="154"/>
        <end position="181"/>
    </location>
</feature>
<name>A0A0D0AX16_9AGAM</name>
<evidence type="ECO:0000313" key="3">
    <source>
        <dbReference type="Proteomes" id="UP000054485"/>
    </source>
</evidence>
<keyword evidence="3" id="KW-1185">Reference proteome</keyword>
<reference evidence="2 3" key="1">
    <citation type="submission" date="2014-04" db="EMBL/GenBank/DDBJ databases">
        <authorList>
            <consortium name="DOE Joint Genome Institute"/>
            <person name="Kuo A."/>
            <person name="Ruytinx J."/>
            <person name="Rineau F."/>
            <person name="Colpaert J."/>
            <person name="Kohler A."/>
            <person name="Nagy L.G."/>
            <person name="Floudas D."/>
            <person name="Copeland A."/>
            <person name="Barry K.W."/>
            <person name="Cichocki N."/>
            <person name="Veneault-Fourrey C."/>
            <person name="LaButti K."/>
            <person name="Lindquist E.A."/>
            <person name="Lipzen A."/>
            <person name="Lundell T."/>
            <person name="Morin E."/>
            <person name="Murat C."/>
            <person name="Sun H."/>
            <person name="Tunlid A."/>
            <person name="Henrissat B."/>
            <person name="Grigoriev I.V."/>
            <person name="Hibbett D.S."/>
            <person name="Martin F."/>
            <person name="Nordberg H.P."/>
            <person name="Cantor M.N."/>
            <person name="Hua S.X."/>
        </authorList>
    </citation>
    <scope>NUCLEOTIDE SEQUENCE [LARGE SCALE GENOMIC DNA]</scope>
    <source>
        <strain evidence="2 3">UH-Slu-Lm8-n1</strain>
    </source>
</reference>
<dbReference type="STRING" id="930992.A0A0D0AX16"/>
<feature type="compositionally biased region" description="Basic and acidic residues" evidence="1">
    <location>
        <begin position="92"/>
        <end position="116"/>
    </location>
</feature>
<dbReference type="EMBL" id="KN835368">
    <property type="protein sequence ID" value="KIK38912.1"/>
    <property type="molecule type" value="Genomic_DNA"/>
</dbReference>
<dbReference type="InParanoid" id="A0A0D0AX16"/>
<evidence type="ECO:0000256" key="1">
    <source>
        <dbReference type="SAM" id="MobiDB-lite"/>
    </source>
</evidence>
<reference evidence="3" key="2">
    <citation type="submission" date="2015-01" db="EMBL/GenBank/DDBJ databases">
        <title>Evolutionary Origins and Diversification of the Mycorrhizal Mutualists.</title>
        <authorList>
            <consortium name="DOE Joint Genome Institute"/>
            <consortium name="Mycorrhizal Genomics Consortium"/>
            <person name="Kohler A."/>
            <person name="Kuo A."/>
            <person name="Nagy L.G."/>
            <person name="Floudas D."/>
            <person name="Copeland A."/>
            <person name="Barry K.W."/>
            <person name="Cichocki N."/>
            <person name="Veneault-Fourrey C."/>
            <person name="LaButti K."/>
            <person name="Lindquist E.A."/>
            <person name="Lipzen A."/>
            <person name="Lundell T."/>
            <person name="Morin E."/>
            <person name="Murat C."/>
            <person name="Riley R."/>
            <person name="Ohm R."/>
            <person name="Sun H."/>
            <person name="Tunlid A."/>
            <person name="Henrissat B."/>
            <person name="Grigoriev I.V."/>
            <person name="Hibbett D.S."/>
            <person name="Martin F."/>
        </authorList>
    </citation>
    <scope>NUCLEOTIDE SEQUENCE [LARGE SCALE GENOMIC DNA]</scope>
    <source>
        <strain evidence="3">UH-Slu-Lm8-n1</strain>
    </source>
</reference>
<proteinExistence type="predicted"/>
<gene>
    <name evidence="2" type="ORF">CY34DRAFT_14748</name>
</gene>
<accession>A0A0D0AX16</accession>
<dbReference type="AlphaFoldDB" id="A0A0D0AX16"/>
<dbReference type="OrthoDB" id="4980495at2759"/>
<evidence type="ECO:0000313" key="2">
    <source>
        <dbReference type="EMBL" id="KIK38912.1"/>
    </source>
</evidence>